<evidence type="ECO:0000313" key="4">
    <source>
        <dbReference type="RefSeq" id="XP_022971184.1"/>
    </source>
</evidence>
<dbReference type="GO" id="GO:0031490">
    <property type="term" value="F:chromatin DNA binding"/>
    <property type="evidence" value="ECO:0007669"/>
    <property type="project" value="InterPro"/>
</dbReference>
<dbReference type="OrthoDB" id="1896842at2759"/>
<feature type="region of interest" description="Disordered" evidence="1">
    <location>
        <begin position="240"/>
        <end position="295"/>
    </location>
</feature>
<dbReference type="RefSeq" id="XP_022971184.1">
    <property type="nucleotide sequence ID" value="XM_023115416.1"/>
</dbReference>
<evidence type="ECO:0000313" key="2">
    <source>
        <dbReference type="Proteomes" id="UP000504608"/>
    </source>
</evidence>
<sequence>MEHEKKLFKNANSEEQHIPQSLSQPHERLHGQKLKVRQTHQQYVMHNQSCVKPQNILTAPCRPQGFQSRAFGNHMPPEMFTQHPKVVNLQPNENLSAQVKEEVIDEDFIGSTFLHQHYSAIEQHKQHQSVGASAVPNGNPNAEDWHDLALSEVQRLRTHLPLLKKAYVRASEQCLQVGQTEKMEKYEHDKNILQKIINFLKLPEDRIISYTKESFYRCVQTIEETLKVHEKGSINIASKKQPLHGQPSLCQSHTNPTQQTDSSDSSSPRAPREIGSLRSEADWIQKYTPRNRQHSEKIEQEFKSSWIKQNQKSTENIQAIRRSGMYLENHFNSKFFPQTHEASRLSQIAERALPKIACNSLYGRASPTSPSTDGLGKISSNVSSLWSPISQFSRGYSSLKLLNSKSEIEVPSHEIRSYNTMTCRLAETTRFGNNGQLSTTTQPHNRLLKAVESISNEALRAAILEISSVTNMEDRITEPWFCEKETHLSLQDGGGFSKNMKRKMNATTLNDMPSPCSDIVGSEPTVTSISKKLKKLSDNALLEEMRNINRHFIETVLELDTDENVNRRLANAGTVLRCSYRGATEGKNSVFHSENNTLKLPVLSVKLLVPLDYPEDYPVFLSKLNTDCGTEDGEFRDMWSKATSLLSAFLRTSPVYLSLEECAKAWDECARAVVCDYAQRAGGGCFSSRYGSWEDCAAT</sequence>
<dbReference type="InterPro" id="IPR044661">
    <property type="entry name" value="MED15a/b/c-like"/>
</dbReference>
<evidence type="ECO:0000256" key="1">
    <source>
        <dbReference type="SAM" id="MobiDB-lite"/>
    </source>
</evidence>
<feature type="compositionally biased region" description="Basic and acidic residues" evidence="1">
    <location>
        <begin position="1"/>
        <end position="17"/>
    </location>
</feature>
<gene>
    <name evidence="3 4" type="primary">LOC111469984</name>
</gene>
<keyword evidence="2" id="KW-1185">Reference proteome</keyword>
<dbReference type="KEGG" id="cmax:111469984"/>
<organism evidence="2 4">
    <name type="scientific">Cucurbita maxima</name>
    <name type="common">Pumpkin</name>
    <name type="synonym">Winter squash</name>
    <dbReference type="NCBI Taxonomy" id="3661"/>
    <lineage>
        <taxon>Eukaryota</taxon>
        <taxon>Viridiplantae</taxon>
        <taxon>Streptophyta</taxon>
        <taxon>Embryophyta</taxon>
        <taxon>Tracheophyta</taxon>
        <taxon>Spermatophyta</taxon>
        <taxon>Magnoliopsida</taxon>
        <taxon>eudicotyledons</taxon>
        <taxon>Gunneridae</taxon>
        <taxon>Pentapetalae</taxon>
        <taxon>rosids</taxon>
        <taxon>fabids</taxon>
        <taxon>Cucurbitales</taxon>
        <taxon>Cucurbitaceae</taxon>
        <taxon>Cucurbiteae</taxon>
        <taxon>Cucurbita</taxon>
    </lineage>
</organism>
<proteinExistence type="predicted"/>
<dbReference type="GO" id="GO:0003713">
    <property type="term" value="F:transcription coactivator activity"/>
    <property type="evidence" value="ECO:0007669"/>
    <property type="project" value="InterPro"/>
</dbReference>
<reference evidence="3 4" key="1">
    <citation type="submission" date="2025-04" db="UniProtKB">
        <authorList>
            <consortium name="RefSeq"/>
        </authorList>
    </citation>
    <scope>IDENTIFICATION</scope>
    <source>
        <tissue evidence="3 4">Young leaves</tissue>
    </source>
</reference>
<dbReference type="Proteomes" id="UP000504608">
    <property type="component" value="Unplaced"/>
</dbReference>
<evidence type="ECO:0000313" key="3">
    <source>
        <dbReference type="RefSeq" id="XP_022971183.1"/>
    </source>
</evidence>
<name>A0A6J1I7U8_CUCMA</name>
<feature type="region of interest" description="Disordered" evidence="1">
    <location>
        <begin position="1"/>
        <end position="31"/>
    </location>
</feature>
<dbReference type="RefSeq" id="XP_022971183.1">
    <property type="nucleotide sequence ID" value="XM_023115415.1"/>
</dbReference>
<accession>A0A6J1I7U8</accession>
<dbReference type="PANTHER" id="PTHR33137:SF44">
    <property type="entry name" value="MEDIATOR COMPLEX SUBUNIT 15 KIX DOMAIN-CONTAINING PROTEIN"/>
    <property type="match status" value="1"/>
</dbReference>
<protein>
    <submittedName>
        <fullName evidence="3 4">Mediator of RNA polymerase II transcription subunit 15a isoform X1</fullName>
    </submittedName>
</protein>
<feature type="compositionally biased region" description="Low complexity" evidence="1">
    <location>
        <begin position="256"/>
        <end position="268"/>
    </location>
</feature>
<dbReference type="AlphaFoldDB" id="A0A6J1I7U8"/>
<dbReference type="PANTHER" id="PTHR33137">
    <property type="entry name" value="MEDIATOR OF RNA POLYMERASE II TRANSCRIPTION SUBUNIT 15A-RELATED"/>
    <property type="match status" value="1"/>
</dbReference>
<dbReference type="GeneID" id="111469984"/>